<gene>
    <name evidence="2" type="ORF">JGU71_14020</name>
</gene>
<proteinExistence type="predicted"/>
<dbReference type="EMBL" id="JAEMNV010000004">
    <property type="protein sequence ID" value="MBJ8340009.1"/>
    <property type="molecule type" value="Genomic_DNA"/>
</dbReference>
<feature type="compositionally biased region" description="Polar residues" evidence="1">
    <location>
        <begin position="241"/>
        <end position="253"/>
    </location>
</feature>
<accession>A0A934NRJ5</accession>
<organism evidence="2 3">
    <name type="scientific">Antrihabitans stalagmiti</name>
    <dbReference type="NCBI Taxonomy" id="2799499"/>
    <lineage>
        <taxon>Bacteria</taxon>
        <taxon>Bacillati</taxon>
        <taxon>Actinomycetota</taxon>
        <taxon>Actinomycetes</taxon>
        <taxon>Mycobacteriales</taxon>
        <taxon>Nocardiaceae</taxon>
        <taxon>Antrihabitans</taxon>
    </lineage>
</organism>
<keyword evidence="3" id="KW-1185">Reference proteome</keyword>
<evidence type="ECO:0000313" key="3">
    <source>
        <dbReference type="Proteomes" id="UP000655868"/>
    </source>
</evidence>
<dbReference type="Proteomes" id="UP000655868">
    <property type="component" value="Unassembled WGS sequence"/>
</dbReference>
<reference evidence="2" key="1">
    <citation type="submission" date="2020-12" db="EMBL/GenBank/DDBJ databases">
        <title>Antrihabitans popcorni sp. nov. and Antrihabitans auranticaus sp. nov., isolated from a larva cave.</title>
        <authorList>
            <person name="Lee S.D."/>
            <person name="Kim I.S."/>
        </authorList>
    </citation>
    <scope>NUCLEOTIDE SEQUENCE</scope>
    <source>
        <strain evidence="2">YC3-6</strain>
    </source>
</reference>
<dbReference type="AlphaFoldDB" id="A0A934NRJ5"/>
<comment type="caution">
    <text evidence="2">The sequence shown here is derived from an EMBL/GenBank/DDBJ whole genome shotgun (WGS) entry which is preliminary data.</text>
</comment>
<protein>
    <submittedName>
        <fullName evidence="2">Uncharacterized protein</fullName>
    </submittedName>
</protein>
<feature type="region of interest" description="Disordered" evidence="1">
    <location>
        <begin position="231"/>
        <end position="253"/>
    </location>
</feature>
<dbReference type="RefSeq" id="WP_199704777.1">
    <property type="nucleotide sequence ID" value="NZ_JAEMNV010000004.1"/>
</dbReference>
<evidence type="ECO:0000313" key="2">
    <source>
        <dbReference type="EMBL" id="MBJ8340009.1"/>
    </source>
</evidence>
<sequence length="253" mass="27205">MKTLMHTLMSERIALRAALTDNIRRATKPDPNYTREANAQRASEVRAQLLRDGNAVLAEHAQKAAQTAAQLKIAAAGERPHVDASSAADLIRTEQAWRNNVLPELERGRPLNQVLSDAAVDDVLGAERFAPAYYRSKFNSNTSLSAMQEGYDASTMRTTLTPAVQDLSFVDHAIADRFANMAPTSAAADLIRFAARADVDLATYRDVAASVDQGDAMGAQITIHLSAQSGYAAEPAHETQEQSATSNNAPADA</sequence>
<name>A0A934NRJ5_9NOCA</name>
<evidence type="ECO:0000256" key="1">
    <source>
        <dbReference type="SAM" id="MobiDB-lite"/>
    </source>
</evidence>